<keyword evidence="4" id="KW-0539">Nucleus</keyword>
<dbReference type="PROSITE" id="PS00036">
    <property type="entry name" value="BZIP_BASIC"/>
    <property type="match status" value="1"/>
</dbReference>
<evidence type="ECO:0000256" key="2">
    <source>
        <dbReference type="ARBA" id="ARBA00023015"/>
    </source>
</evidence>
<feature type="domain" description="BZIP" evidence="6">
    <location>
        <begin position="1"/>
        <end position="63"/>
    </location>
</feature>
<feature type="non-terminal residue" evidence="7">
    <location>
        <position position="1"/>
    </location>
</feature>
<evidence type="ECO:0000259" key="6">
    <source>
        <dbReference type="PROSITE" id="PS50217"/>
    </source>
</evidence>
<keyword evidence="2" id="KW-0805">Transcription regulation</keyword>
<feature type="non-terminal residue" evidence="7">
    <location>
        <position position="79"/>
    </location>
</feature>
<feature type="coiled-coil region" evidence="5">
    <location>
        <begin position="18"/>
        <end position="52"/>
    </location>
</feature>
<dbReference type="Gene3D" id="1.20.5.170">
    <property type="match status" value="1"/>
</dbReference>
<proteinExistence type="predicted"/>
<dbReference type="SUPFAM" id="SSF57959">
    <property type="entry name" value="Leucine zipper domain"/>
    <property type="match status" value="1"/>
</dbReference>
<comment type="subcellular location">
    <subcellularLocation>
        <location evidence="1">Nucleus</location>
    </subcellularLocation>
</comment>
<evidence type="ECO:0000313" key="8">
    <source>
        <dbReference type="Proteomes" id="UP000250266"/>
    </source>
</evidence>
<dbReference type="InterPro" id="IPR004827">
    <property type="entry name" value="bZIP"/>
</dbReference>
<keyword evidence="5" id="KW-0175">Coiled coil</keyword>
<evidence type="ECO:0000256" key="5">
    <source>
        <dbReference type="SAM" id="Coils"/>
    </source>
</evidence>
<protein>
    <recommendedName>
        <fullName evidence="6">BZIP domain-containing protein</fullName>
    </recommendedName>
</protein>
<dbReference type="InterPro" id="IPR051027">
    <property type="entry name" value="bZIP_transcription_factors"/>
</dbReference>
<keyword evidence="3" id="KW-0804">Transcription</keyword>
<dbReference type="Proteomes" id="UP000250266">
    <property type="component" value="Unassembled WGS sequence"/>
</dbReference>
<dbReference type="PANTHER" id="PTHR19304">
    <property type="entry name" value="CYCLIC-AMP RESPONSE ELEMENT BINDING PROTEIN"/>
    <property type="match status" value="1"/>
</dbReference>
<dbReference type="InterPro" id="IPR046347">
    <property type="entry name" value="bZIP_sf"/>
</dbReference>
<name>A0A8E2J8R7_9PEZI</name>
<dbReference type="GO" id="GO:0003700">
    <property type="term" value="F:DNA-binding transcription factor activity"/>
    <property type="evidence" value="ECO:0007669"/>
    <property type="project" value="InterPro"/>
</dbReference>
<evidence type="ECO:0000256" key="1">
    <source>
        <dbReference type="ARBA" id="ARBA00004123"/>
    </source>
</evidence>
<dbReference type="EMBL" id="KV746081">
    <property type="protein sequence ID" value="OCK72994.1"/>
    <property type="molecule type" value="Genomic_DNA"/>
</dbReference>
<evidence type="ECO:0000313" key="7">
    <source>
        <dbReference type="EMBL" id="OCK72994.1"/>
    </source>
</evidence>
<dbReference type="PROSITE" id="PS50217">
    <property type="entry name" value="BZIP"/>
    <property type="match status" value="1"/>
</dbReference>
<organism evidence="7 8">
    <name type="scientific">Lepidopterella palustris CBS 459.81</name>
    <dbReference type="NCBI Taxonomy" id="1314670"/>
    <lineage>
        <taxon>Eukaryota</taxon>
        <taxon>Fungi</taxon>
        <taxon>Dikarya</taxon>
        <taxon>Ascomycota</taxon>
        <taxon>Pezizomycotina</taxon>
        <taxon>Dothideomycetes</taxon>
        <taxon>Pleosporomycetidae</taxon>
        <taxon>Mytilinidiales</taxon>
        <taxon>Argynnaceae</taxon>
        <taxon>Lepidopterella</taxon>
    </lineage>
</organism>
<reference evidence="7 8" key="1">
    <citation type="journal article" date="2016" name="Nat. Commun.">
        <title>Ectomycorrhizal ecology is imprinted in the genome of the dominant symbiotic fungus Cenococcum geophilum.</title>
        <authorList>
            <consortium name="DOE Joint Genome Institute"/>
            <person name="Peter M."/>
            <person name="Kohler A."/>
            <person name="Ohm R.A."/>
            <person name="Kuo A."/>
            <person name="Krutzmann J."/>
            <person name="Morin E."/>
            <person name="Arend M."/>
            <person name="Barry K.W."/>
            <person name="Binder M."/>
            <person name="Choi C."/>
            <person name="Clum A."/>
            <person name="Copeland A."/>
            <person name="Grisel N."/>
            <person name="Haridas S."/>
            <person name="Kipfer T."/>
            <person name="LaButti K."/>
            <person name="Lindquist E."/>
            <person name="Lipzen A."/>
            <person name="Maire R."/>
            <person name="Meier B."/>
            <person name="Mihaltcheva S."/>
            <person name="Molinier V."/>
            <person name="Murat C."/>
            <person name="Poggeler S."/>
            <person name="Quandt C.A."/>
            <person name="Sperisen C."/>
            <person name="Tritt A."/>
            <person name="Tisserant E."/>
            <person name="Crous P.W."/>
            <person name="Henrissat B."/>
            <person name="Nehls U."/>
            <person name="Egli S."/>
            <person name="Spatafora J.W."/>
            <person name="Grigoriev I.V."/>
            <person name="Martin F.M."/>
        </authorList>
    </citation>
    <scope>NUCLEOTIDE SEQUENCE [LARGE SCALE GENOMIC DNA]</scope>
    <source>
        <strain evidence="7 8">CBS 459.81</strain>
    </source>
</reference>
<keyword evidence="8" id="KW-1185">Reference proteome</keyword>
<evidence type="ECO:0000256" key="4">
    <source>
        <dbReference type="ARBA" id="ARBA00023242"/>
    </source>
</evidence>
<dbReference type="OrthoDB" id="295274at2759"/>
<dbReference type="SMART" id="SM00338">
    <property type="entry name" value="BRLZ"/>
    <property type="match status" value="1"/>
</dbReference>
<dbReference type="Pfam" id="PF00170">
    <property type="entry name" value="bZIP_1"/>
    <property type="match status" value="1"/>
</dbReference>
<sequence length="79" mass="9217">SKRSKFLERNRIAASKCRRKKRVEMDRLENKRLEAETENAALKMQLDALRCELNLCKHAIMAHASCNHLDVTAWIEHNA</sequence>
<dbReference type="GO" id="GO:0005634">
    <property type="term" value="C:nucleus"/>
    <property type="evidence" value="ECO:0007669"/>
    <property type="project" value="UniProtKB-SubCell"/>
</dbReference>
<gene>
    <name evidence="7" type="ORF">K432DRAFT_262066</name>
</gene>
<accession>A0A8E2J8R7</accession>
<dbReference type="CDD" id="cd14687">
    <property type="entry name" value="bZIP_ATF2"/>
    <property type="match status" value="1"/>
</dbReference>
<evidence type="ECO:0000256" key="3">
    <source>
        <dbReference type="ARBA" id="ARBA00023163"/>
    </source>
</evidence>
<dbReference type="AlphaFoldDB" id="A0A8E2J8R7"/>